<protein>
    <submittedName>
        <fullName evidence="1">Uncharacterized protein</fullName>
    </submittedName>
</protein>
<reference evidence="1 2" key="1">
    <citation type="submission" date="2018-05" db="EMBL/GenBank/DDBJ databases">
        <title>Genomic Encyclopedia of Type Strains, Phase IV (KMG-IV): sequencing the most valuable type-strain genomes for metagenomic binning, comparative biology and taxonomic classification.</title>
        <authorList>
            <person name="Goeker M."/>
        </authorList>
    </citation>
    <scope>NUCLEOTIDE SEQUENCE [LARGE SCALE GENOMIC DNA]</scope>
    <source>
        <strain evidence="1 2">DSM 22440</strain>
    </source>
</reference>
<keyword evidence="2" id="KW-1185">Reference proteome</keyword>
<evidence type="ECO:0000313" key="1">
    <source>
        <dbReference type="EMBL" id="PXW90888.1"/>
    </source>
</evidence>
<name>A0A2V3WCL6_9BACI</name>
<proteinExistence type="predicted"/>
<gene>
    <name evidence="1" type="ORF">DES38_10719</name>
</gene>
<sequence>MKGEEIIVGNQEVKGIKTVTGIEKYDKVIYNGDYPTLNDLIKDTKVPDKIYQPSTGCVMMYLLDPS</sequence>
<comment type="caution">
    <text evidence="1">The sequence shown here is derived from an EMBL/GenBank/DDBJ whole genome shotgun (WGS) entry which is preliminary data.</text>
</comment>
<evidence type="ECO:0000313" key="2">
    <source>
        <dbReference type="Proteomes" id="UP000247922"/>
    </source>
</evidence>
<dbReference type="EMBL" id="QJJR01000007">
    <property type="protein sequence ID" value="PXW90888.1"/>
    <property type="molecule type" value="Genomic_DNA"/>
</dbReference>
<dbReference type="AlphaFoldDB" id="A0A2V3WCL6"/>
<accession>A0A2V3WCL6</accession>
<organism evidence="1 2">
    <name type="scientific">Streptohalobacillus salinus</name>
    <dbReference type="NCBI Taxonomy" id="621096"/>
    <lineage>
        <taxon>Bacteria</taxon>
        <taxon>Bacillati</taxon>
        <taxon>Bacillota</taxon>
        <taxon>Bacilli</taxon>
        <taxon>Bacillales</taxon>
        <taxon>Bacillaceae</taxon>
        <taxon>Streptohalobacillus</taxon>
    </lineage>
</organism>
<dbReference type="Proteomes" id="UP000247922">
    <property type="component" value="Unassembled WGS sequence"/>
</dbReference>